<proteinExistence type="predicted"/>
<comment type="caution">
    <text evidence="1">The sequence shown here is derived from an EMBL/GenBank/DDBJ whole genome shotgun (WGS) entry which is preliminary data.</text>
</comment>
<gene>
    <name evidence="1" type="primary">RvY_02901-1</name>
    <name evidence="1" type="synonym">RvY_02901.1</name>
    <name evidence="1" type="ORF">RvY_02901</name>
</gene>
<keyword evidence="2" id="KW-1185">Reference proteome</keyword>
<accession>A0A1D1UQ28</accession>
<dbReference type="AlphaFoldDB" id="A0A1D1UQ28"/>
<protein>
    <submittedName>
        <fullName evidence="1">Uncharacterized protein</fullName>
    </submittedName>
</protein>
<dbReference type="EMBL" id="BDGG01000001">
    <property type="protein sequence ID" value="GAU90495.1"/>
    <property type="molecule type" value="Genomic_DNA"/>
</dbReference>
<organism evidence="1 2">
    <name type="scientific">Ramazzottius varieornatus</name>
    <name type="common">Water bear</name>
    <name type="synonym">Tardigrade</name>
    <dbReference type="NCBI Taxonomy" id="947166"/>
    <lineage>
        <taxon>Eukaryota</taxon>
        <taxon>Metazoa</taxon>
        <taxon>Ecdysozoa</taxon>
        <taxon>Tardigrada</taxon>
        <taxon>Eutardigrada</taxon>
        <taxon>Parachela</taxon>
        <taxon>Hypsibioidea</taxon>
        <taxon>Ramazzottiidae</taxon>
        <taxon>Ramazzottius</taxon>
    </lineage>
</organism>
<reference evidence="1 2" key="1">
    <citation type="journal article" date="2016" name="Nat. Commun.">
        <title>Extremotolerant tardigrade genome and improved radiotolerance of human cultured cells by tardigrade-unique protein.</title>
        <authorList>
            <person name="Hashimoto T."/>
            <person name="Horikawa D.D."/>
            <person name="Saito Y."/>
            <person name="Kuwahara H."/>
            <person name="Kozuka-Hata H."/>
            <person name="Shin-I T."/>
            <person name="Minakuchi Y."/>
            <person name="Ohishi K."/>
            <person name="Motoyama A."/>
            <person name="Aizu T."/>
            <person name="Enomoto A."/>
            <person name="Kondo K."/>
            <person name="Tanaka S."/>
            <person name="Hara Y."/>
            <person name="Koshikawa S."/>
            <person name="Sagara H."/>
            <person name="Miura T."/>
            <person name="Yokobori S."/>
            <person name="Miyagawa K."/>
            <person name="Suzuki Y."/>
            <person name="Kubo T."/>
            <person name="Oyama M."/>
            <person name="Kohara Y."/>
            <person name="Fujiyama A."/>
            <person name="Arakawa K."/>
            <person name="Katayama T."/>
            <person name="Toyoda A."/>
            <person name="Kunieda T."/>
        </authorList>
    </citation>
    <scope>NUCLEOTIDE SEQUENCE [LARGE SCALE GENOMIC DNA]</scope>
    <source>
        <strain evidence="1 2">YOKOZUNA-1</strain>
    </source>
</reference>
<evidence type="ECO:0000313" key="2">
    <source>
        <dbReference type="Proteomes" id="UP000186922"/>
    </source>
</evidence>
<sequence>MFAVEFVSVRQKHGSGKCQIAGYLTQQFHPGHYSCLMRKRSGYCDSSENCSKTSSVSELQVLRTTYQQGLRVGHCRRNRSSKSSYNVADLQVHVRSWLSTNDLLVPLRRRKHR</sequence>
<dbReference type="Proteomes" id="UP000186922">
    <property type="component" value="Unassembled WGS sequence"/>
</dbReference>
<evidence type="ECO:0000313" key="1">
    <source>
        <dbReference type="EMBL" id="GAU90495.1"/>
    </source>
</evidence>
<name>A0A1D1UQ28_RAMVA</name>